<gene>
    <name evidence="1" type="ORF">OVA965_LOCUS39218</name>
    <name evidence="3" type="ORF">SRO942_LOCUS45812</name>
    <name evidence="2" type="ORF">TMI583_LOCUS40497</name>
</gene>
<dbReference type="EMBL" id="CAJNOK010040197">
    <property type="protein sequence ID" value="CAF1549565.1"/>
    <property type="molecule type" value="Genomic_DNA"/>
</dbReference>
<dbReference type="AlphaFoldDB" id="A0A8S2XUL5"/>
<dbReference type="Proteomes" id="UP000677228">
    <property type="component" value="Unassembled WGS sequence"/>
</dbReference>
<feature type="non-terminal residue" evidence="3">
    <location>
        <position position="57"/>
    </location>
</feature>
<dbReference type="Proteomes" id="UP000682733">
    <property type="component" value="Unassembled WGS sequence"/>
</dbReference>
<sequence>GSAAESNCPCHRNFRYLIEDSELVQEFLSVDVYERDSVAVDVEIKILLPGQTICAVK</sequence>
<evidence type="ECO:0000313" key="3">
    <source>
        <dbReference type="EMBL" id="CAF4521926.1"/>
    </source>
</evidence>
<dbReference type="EMBL" id="CAJOBA010062651">
    <property type="protein sequence ID" value="CAF4339498.1"/>
    <property type="molecule type" value="Genomic_DNA"/>
</dbReference>
<feature type="non-terminal residue" evidence="3">
    <location>
        <position position="1"/>
    </location>
</feature>
<accession>A0A8S2XUL5</accession>
<evidence type="ECO:0000313" key="2">
    <source>
        <dbReference type="EMBL" id="CAF4339498.1"/>
    </source>
</evidence>
<comment type="caution">
    <text evidence="3">The sequence shown here is derived from an EMBL/GenBank/DDBJ whole genome shotgun (WGS) entry which is preliminary data.</text>
</comment>
<dbReference type="EMBL" id="CAJOBC010109947">
    <property type="protein sequence ID" value="CAF4521926.1"/>
    <property type="molecule type" value="Genomic_DNA"/>
</dbReference>
<reference evidence="3" key="1">
    <citation type="submission" date="2021-02" db="EMBL/GenBank/DDBJ databases">
        <authorList>
            <person name="Nowell W R."/>
        </authorList>
    </citation>
    <scope>NUCLEOTIDE SEQUENCE</scope>
</reference>
<evidence type="ECO:0000313" key="4">
    <source>
        <dbReference type="Proteomes" id="UP000681722"/>
    </source>
</evidence>
<proteinExistence type="predicted"/>
<evidence type="ECO:0000313" key="1">
    <source>
        <dbReference type="EMBL" id="CAF1549565.1"/>
    </source>
</evidence>
<protein>
    <submittedName>
        <fullName evidence="3">Uncharacterized protein</fullName>
    </submittedName>
</protein>
<name>A0A8S2XUL5_9BILA</name>
<dbReference type="Proteomes" id="UP000681722">
    <property type="component" value="Unassembled WGS sequence"/>
</dbReference>
<organism evidence="3 4">
    <name type="scientific">Didymodactylos carnosus</name>
    <dbReference type="NCBI Taxonomy" id="1234261"/>
    <lineage>
        <taxon>Eukaryota</taxon>
        <taxon>Metazoa</taxon>
        <taxon>Spiralia</taxon>
        <taxon>Gnathifera</taxon>
        <taxon>Rotifera</taxon>
        <taxon>Eurotatoria</taxon>
        <taxon>Bdelloidea</taxon>
        <taxon>Philodinida</taxon>
        <taxon>Philodinidae</taxon>
        <taxon>Didymodactylos</taxon>
    </lineage>
</organism>